<reference evidence="1" key="2">
    <citation type="journal article" date="2015" name="Data Brief">
        <title>Shoot transcriptome of the giant reed, Arundo donax.</title>
        <authorList>
            <person name="Barrero R.A."/>
            <person name="Guerrero F.D."/>
            <person name="Moolhuijzen P."/>
            <person name="Goolsby J.A."/>
            <person name="Tidwell J."/>
            <person name="Bellgard S.E."/>
            <person name="Bellgard M.I."/>
        </authorList>
    </citation>
    <scope>NUCLEOTIDE SEQUENCE</scope>
    <source>
        <tissue evidence="1">Shoot tissue taken approximately 20 cm above the soil surface</tissue>
    </source>
</reference>
<evidence type="ECO:0000313" key="1">
    <source>
        <dbReference type="EMBL" id="JAD91587.1"/>
    </source>
</evidence>
<dbReference type="EMBL" id="GBRH01206308">
    <property type="protein sequence ID" value="JAD91587.1"/>
    <property type="molecule type" value="Transcribed_RNA"/>
</dbReference>
<name>A0A0A9E6L6_ARUDO</name>
<dbReference type="AlphaFoldDB" id="A0A0A9E6L6"/>
<protein>
    <recommendedName>
        <fullName evidence="2">EF-hand domain-containing protein</fullName>
    </recommendedName>
</protein>
<proteinExistence type="predicted"/>
<organism evidence="1">
    <name type="scientific">Arundo donax</name>
    <name type="common">Giant reed</name>
    <name type="synonym">Donax arundinaceus</name>
    <dbReference type="NCBI Taxonomy" id="35708"/>
    <lineage>
        <taxon>Eukaryota</taxon>
        <taxon>Viridiplantae</taxon>
        <taxon>Streptophyta</taxon>
        <taxon>Embryophyta</taxon>
        <taxon>Tracheophyta</taxon>
        <taxon>Spermatophyta</taxon>
        <taxon>Magnoliopsida</taxon>
        <taxon>Liliopsida</taxon>
        <taxon>Poales</taxon>
        <taxon>Poaceae</taxon>
        <taxon>PACMAD clade</taxon>
        <taxon>Arundinoideae</taxon>
        <taxon>Arundineae</taxon>
        <taxon>Arundo</taxon>
    </lineage>
</organism>
<accession>A0A0A9E6L6</accession>
<reference evidence="1" key="1">
    <citation type="submission" date="2014-09" db="EMBL/GenBank/DDBJ databases">
        <authorList>
            <person name="Magalhaes I.L.F."/>
            <person name="Oliveira U."/>
            <person name="Santos F.R."/>
            <person name="Vidigal T.H.D.A."/>
            <person name="Brescovit A.D."/>
            <person name="Santos A.J."/>
        </authorList>
    </citation>
    <scope>NUCLEOTIDE SEQUENCE</scope>
    <source>
        <tissue evidence="1">Shoot tissue taken approximately 20 cm above the soil surface</tissue>
    </source>
</reference>
<evidence type="ECO:0008006" key="2">
    <source>
        <dbReference type="Google" id="ProtNLM"/>
    </source>
</evidence>
<sequence>MTVAKERFSKLDKDNDGYASGPLIMVFFMQSLAYHVPWTEVRGS</sequence>